<sequence length="120" mass="12703">MMGGGRHGGQLKRPGTAARGVGEEEEVEVGLGGVGREVRQWTGPLCADGDGGGRAVLGGGGGGGRRRAEEARRASNVHTSIPYHSQGRMHTTRLVGPGRRRPRRAHASRTLHKQQQQQPS</sequence>
<feature type="compositionally biased region" description="Gly residues" evidence="1">
    <location>
        <begin position="49"/>
        <end position="63"/>
    </location>
</feature>
<feature type="compositionally biased region" description="Basic residues" evidence="1">
    <location>
        <begin position="98"/>
        <end position="112"/>
    </location>
</feature>
<dbReference type="Proteomes" id="UP001165080">
    <property type="component" value="Unassembled WGS sequence"/>
</dbReference>
<keyword evidence="3" id="KW-1185">Reference proteome</keyword>
<dbReference type="AlphaFoldDB" id="A0A9W6F1U8"/>
<feature type="region of interest" description="Disordered" evidence="1">
    <location>
        <begin position="1"/>
        <end position="120"/>
    </location>
</feature>
<organism evidence="2 3">
    <name type="scientific">Pleodorina starrii</name>
    <dbReference type="NCBI Taxonomy" id="330485"/>
    <lineage>
        <taxon>Eukaryota</taxon>
        <taxon>Viridiplantae</taxon>
        <taxon>Chlorophyta</taxon>
        <taxon>core chlorophytes</taxon>
        <taxon>Chlorophyceae</taxon>
        <taxon>CS clade</taxon>
        <taxon>Chlamydomonadales</taxon>
        <taxon>Volvocaceae</taxon>
        <taxon>Pleodorina</taxon>
    </lineage>
</organism>
<dbReference type="EMBL" id="BRXU01000006">
    <property type="protein sequence ID" value="GLC52695.1"/>
    <property type="molecule type" value="Genomic_DNA"/>
</dbReference>
<evidence type="ECO:0000313" key="2">
    <source>
        <dbReference type="EMBL" id="GLC52695.1"/>
    </source>
</evidence>
<comment type="caution">
    <text evidence="2">The sequence shown here is derived from an EMBL/GenBank/DDBJ whole genome shotgun (WGS) entry which is preliminary data.</text>
</comment>
<accession>A0A9W6F1U8</accession>
<proteinExistence type="predicted"/>
<reference evidence="2 3" key="1">
    <citation type="journal article" date="2023" name="Commun. Biol.">
        <title>Reorganization of the ancestral sex-determining regions during the evolution of trioecy in Pleodorina starrii.</title>
        <authorList>
            <person name="Takahashi K."/>
            <person name="Suzuki S."/>
            <person name="Kawai-Toyooka H."/>
            <person name="Yamamoto K."/>
            <person name="Hamaji T."/>
            <person name="Ootsuki R."/>
            <person name="Yamaguchi H."/>
            <person name="Kawachi M."/>
            <person name="Higashiyama T."/>
            <person name="Nozaki H."/>
        </authorList>
    </citation>
    <scope>NUCLEOTIDE SEQUENCE [LARGE SCALE GENOMIC DNA]</scope>
    <source>
        <strain evidence="2 3">NIES-4479</strain>
    </source>
</reference>
<protein>
    <submittedName>
        <fullName evidence="2">Uncharacterized protein</fullName>
    </submittedName>
</protein>
<name>A0A9W6F1U8_9CHLO</name>
<evidence type="ECO:0000256" key="1">
    <source>
        <dbReference type="SAM" id="MobiDB-lite"/>
    </source>
</evidence>
<gene>
    <name evidence="2" type="primary">PLESTB001051</name>
    <name evidence="2" type="ORF">PLESTB_000658200</name>
</gene>
<evidence type="ECO:0000313" key="3">
    <source>
        <dbReference type="Proteomes" id="UP001165080"/>
    </source>
</evidence>